<dbReference type="Proteomes" id="UP000295281">
    <property type="component" value="Unassembled WGS sequence"/>
</dbReference>
<evidence type="ECO:0000313" key="10">
    <source>
        <dbReference type="Proteomes" id="UP000295281"/>
    </source>
</evidence>
<dbReference type="InterPro" id="IPR052017">
    <property type="entry name" value="TSUP"/>
</dbReference>
<feature type="transmembrane region" description="Helical" evidence="8">
    <location>
        <begin position="113"/>
        <end position="133"/>
    </location>
</feature>
<dbReference type="PANTHER" id="PTHR30269">
    <property type="entry name" value="TRANSMEMBRANE PROTEIN YFCA"/>
    <property type="match status" value="1"/>
</dbReference>
<comment type="subcellular location">
    <subcellularLocation>
        <location evidence="1 8">Cell membrane</location>
        <topology evidence="1 8">Multi-pass membrane protein</topology>
    </subcellularLocation>
</comment>
<sequence length="252" mass="25568">MPSDVRWGIVSPFVSDLVFFSVAGAAVLLGALVQSSVGTGLALVAAPVVSLLDPTLMPGSLLVLTAVLPLLNIGAEWRHADVRGISWALVGRLVGTAAGVGVVALLAPRALGLIVGVMVLLAVAATVSAVRLSPTPVTLVVAGTVSGVFGTATAIGGPPIALVYQHEKGPRVRATLAGFFFVGVLLSLTALALGGQLHAREVVVGGALIPFMAAGFLLSRPLRRYLDGDRLRAALLVLVSVSGVVLIARSLL</sequence>
<keyword evidence="5 8" id="KW-0812">Transmembrane</keyword>
<dbReference type="PANTHER" id="PTHR30269:SF37">
    <property type="entry name" value="MEMBRANE TRANSPORTER PROTEIN"/>
    <property type="match status" value="1"/>
</dbReference>
<keyword evidence="4 8" id="KW-1003">Cell membrane</keyword>
<name>A0A4R6UQS1_9ACTN</name>
<evidence type="ECO:0000256" key="8">
    <source>
        <dbReference type="RuleBase" id="RU363041"/>
    </source>
</evidence>
<evidence type="ECO:0000256" key="2">
    <source>
        <dbReference type="ARBA" id="ARBA00009142"/>
    </source>
</evidence>
<gene>
    <name evidence="9" type="ORF">EV190_11550</name>
</gene>
<dbReference type="Pfam" id="PF01925">
    <property type="entry name" value="TauE"/>
    <property type="match status" value="1"/>
</dbReference>
<evidence type="ECO:0000256" key="4">
    <source>
        <dbReference type="ARBA" id="ARBA00022475"/>
    </source>
</evidence>
<comment type="caution">
    <text evidence="9">The sequence shown here is derived from an EMBL/GenBank/DDBJ whole genome shotgun (WGS) entry which is preliminary data.</text>
</comment>
<dbReference type="AlphaFoldDB" id="A0A4R6UQS1"/>
<feature type="transmembrane region" description="Helical" evidence="8">
    <location>
        <begin position="139"/>
        <end position="164"/>
    </location>
</feature>
<evidence type="ECO:0000256" key="7">
    <source>
        <dbReference type="ARBA" id="ARBA00023136"/>
    </source>
</evidence>
<dbReference type="EMBL" id="SNYN01000015">
    <property type="protein sequence ID" value="TDQ49600.1"/>
    <property type="molecule type" value="Genomic_DNA"/>
</dbReference>
<feature type="transmembrane region" description="Helical" evidence="8">
    <location>
        <begin position="56"/>
        <end position="75"/>
    </location>
</feature>
<keyword evidence="6 8" id="KW-1133">Transmembrane helix</keyword>
<proteinExistence type="inferred from homology"/>
<feature type="transmembrane region" description="Helical" evidence="8">
    <location>
        <begin position="176"/>
        <end position="196"/>
    </location>
</feature>
<evidence type="ECO:0000256" key="5">
    <source>
        <dbReference type="ARBA" id="ARBA00022692"/>
    </source>
</evidence>
<dbReference type="GO" id="GO:0005886">
    <property type="term" value="C:plasma membrane"/>
    <property type="evidence" value="ECO:0007669"/>
    <property type="project" value="UniProtKB-SubCell"/>
</dbReference>
<organism evidence="9 10">
    <name type="scientific">Actinorugispora endophytica</name>
    <dbReference type="NCBI Taxonomy" id="1605990"/>
    <lineage>
        <taxon>Bacteria</taxon>
        <taxon>Bacillati</taxon>
        <taxon>Actinomycetota</taxon>
        <taxon>Actinomycetes</taxon>
        <taxon>Streptosporangiales</taxon>
        <taxon>Nocardiopsidaceae</taxon>
        <taxon>Actinorugispora</taxon>
    </lineage>
</organism>
<feature type="transmembrane region" description="Helical" evidence="8">
    <location>
        <begin position="231"/>
        <end position="251"/>
    </location>
</feature>
<feature type="transmembrane region" description="Helical" evidence="8">
    <location>
        <begin position="202"/>
        <end position="219"/>
    </location>
</feature>
<evidence type="ECO:0000256" key="3">
    <source>
        <dbReference type="ARBA" id="ARBA00022448"/>
    </source>
</evidence>
<comment type="similarity">
    <text evidence="2 8">Belongs to the 4-toluene sulfonate uptake permease (TSUP) (TC 2.A.102) family.</text>
</comment>
<evidence type="ECO:0000256" key="1">
    <source>
        <dbReference type="ARBA" id="ARBA00004651"/>
    </source>
</evidence>
<reference evidence="9 10" key="1">
    <citation type="submission" date="2019-03" db="EMBL/GenBank/DDBJ databases">
        <title>Genomic Encyclopedia of Type Strains, Phase IV (KMG-IV): sequencing the most valuable type-strain genomes for metagenomic binning, comparative biology and taxonomic classification.</title>
        <authorList>
            <person name="Goeker M."/>
        </authorList>
    </citation>
    <scope>NUCLEOTIDE SEQUENCE [LARGE SCALE GENOMIC DNA]</scope>
    <source>
        <strain evidence="9 10">DSM 46770</strain>
    </source>
</reference>
<keyword evidence="10" id="KW-1185">Reference proteome</keyword>
<protein>
    <recommendedName>
        <fullName evidence="8">Probable membrane transporter protein</fullName>
    </recommendedName>
</protein>
<evidence type="ECO:0000313" key="9">
    <source>
        <dbReference type="EMBL" id="TDQ49600.1"/>
    </source>
</evidence>
<accession>A0A4R6UQS1</accession>
<keyword evidence="3" id="KW-0813">Transport</keyword>
<evidence type="ECO:0000256" key="6">
    <source>
        <dbReference type="ARBA" id="ARBA00022989"/>
    </source>
</evidence>
<feature type="transmembrane region" description="Helical" evidence="8">
    <location>
        <begin position="87"/>
        <end position="106"/>
    </location>
</feature>
<keyword evidence="7 8" id="KW-0472">Membrane</keyword>
<dbReference type="InterPro" id="IPR002781">
    <property type="entry name" value="TM_pro_TauE-like"/>
</dbReference>